<dbReference type="EMBL" id="CAXAMN010005586">
    <property type="protein sequence ID" value="CAK9014689.1"/>
    <property type="molecule type" value="Genomic_DNA"/>
</dbReference>
<feature type="region of interest" description="Disordered" evidence="1">
    <location>
        <begin position="1"/>
        <end position="160"/>
    </location>
</feature>
<reference evidence="2 3" key="1">
    <citation type="submission" date="2024-02" db="EMBL/GenBank/DDBJ databases">
        <authorList>
            <person name="Chen Y."/>
            <person name="Shah S."/>
            <person name="Dougan E. K."/>
            <person name="Thang M."/>
            <person name="Chan C."/>
        </authorList>
    </citation>
    <scope>NUCLEOTIDE SEQUENCE [LARGE SCALE GENOMIC DNA]</scope>
</reference>
<comment type="caution">
    <text evidence="2">The sequence shown here is derived from an EMBL/GenBank/DDBJ whole genome shotgun (WGS) entry which is preliminary data.</text>
</comment>
<feature type="non-terminal residue" evidence="2">
    <location>
        <position position="1"/>
    </location>
</feature>
<feature type="compositionally biased region" description="Polar residues" evidence="1">
    <location>
        <begin position="134"/>
        <end position="160"/>
    </location>
</feature>
<evidence type="ECO:0000256" key="1">
    <source>
        <dbReference type="SAM" id="MobiDB-lite"/>
    </source>
</evidence>
<feature type="compositionally biased region" description="Acidic residues" evidence="1">
    <location>
        <begin position="106"/>
        <end position="115"/>
    </location>
</feature>
<accession>A0ABP0JK14</accession>
<dbReference type="Proteomes" id="UP001642484">
    <property type="component" value="Unassembled WGS sequence"/>
</dbReference>
<feature type="non-terminal residue" evidence="2">
    <location>
        <position position="160"/>
    </location>
</feature>
<feature type="compositionally biased region" description="Acidic residues" evidence="1">
    <location>
        <begin position="55"/>
        <end position="64"/>
    </location>
</feature>
<protein>
    <submittedName>
        <fullName evidence="2">Uncharacterized protein</fullName>
    </submittedName>
</protein>
<evidence type="ECO:0000313" key="2">
    <source>
        <dbReference type="EMBL" id="CAK9014689.1"/>
    </source>
</evidence>
<proteinExistence type="predicted"/>
<keyword evidence="3" id="KW-1185">Reference proteome</keyword>
<sequence>AKDGDAGHESDAGESEAGESQASAEHVADEGGAVEPVEPEACEAQVAERAATDGDMGEDGEDSDSNASALQLPGLGGSEPDAPADNGETAPDAPADNVKLALVQDLDAEESESDAEMPPLGSADPGVLDACANTPKSTYNEELFQSPQAGNSSFSEVMET</sequence>
<organism evidence="2 3">
    <name type="scientific">Durusdinium trenchii</name>
    <dbReference type="NCBI Taxonomy" id="1381693"/>
    <lineage>
        <taxon>Eukaryota</taxon>
        <taxon>Sar</taxon>
        <taxon>Alveolata</taxon>
        <taxon>Dinophyceae</taxon>
        <taxon>Suessiales</taxon>
        <taxon>Symbiodiniaceae</taxon>
        <taxon>Durusdinium</taxon>
    </lineage>
</organism>
<name>A0ABP0JK14_9DINO</name>
<evidence type="ECO:0000313" key="3">
    <source>
        <dbReference type="Proteomes" id="UP001642484"/>
    </source>
</evidence>
<feature type="compositionally biased region" description="Basic and acidic residues" evidence="1">
    <location>
        <begin position="1"/>
        <end position="11"/>
    </location>
</feature>
<gene>
    <name evidence="2" type="ORF">CCMP2556_LOCUS11794</name>
</gene>